<organism evidence="1 2">
    <name type="scientific">Portunus trituberculatus</name>
    <name type="common">Swimming crab</name>
    <name type="synonym">Neptunus trituberculatus</name>
    <dbReference type="NCBI Taxonomy" id="210409"/>
    <lineage>
        <taxon>Eukaryota</taxon>
        <taxon>Metazoa</taxon>
        <taxon>Ecdysozoa</taxon>
        <taxon>Arthropoda</taxon>
        <taxon>Crustacea</taxon>
        <taxon>Multicrustacea</taxon>
        <taxon>Malacostraca</taxon>
        <taxon>Eumalacostraca</taxon>
        <taxon>Eucarida</taxon>
        <taxon>Decapoda</taxon>
        <taxon>Pleocyemata</taxon>
        <taxon>Brachyura</taxon>
        <taxon>Eubrachyura</taxon>
        <taxon>Portunoidea</taxon>
        <taxon>Portunidae</taxon>
        <taxon>Portuninae</taxon>
        <taxon>Portunus</taxon>
    </lineage>
</organism>
<keyword evidence="2" id="KW-1185">Reference proteome</keyword>
<dbReference type="AlphaFoldDB" id="A0A5B7K5W4"/>
<reference evidence="1 2" key="1">
    <citation type="submission" date="2019-05" db="EMBL/GenBank/DDBJ databases">
        <title>Another draft genome of Portunus trituberculatus and its Hox gene families provides insights of decapod evolution.</title>
        <authorList>
            <person name="Jeong J.-H."/>
            <person name="Song I."/>
            <person name="Kim S."/>
            <person name="Choi T."/>
            <person name="Kim D."/>
            <person name="Ryu S."/>
            <person name="Kim W."/>
        </authorList>
    </citation>
    <scope>NUCLEOTIDE SEQUENCE [LARGE SCALE GENOMIC DNA]</scope>
    <source>
        <tissue evidence="1">Muscle</tissue>
    </source>
</reference>
<dbReference type="EMBL" id="VSRR010123881">
    <property type="protein sequence ID" value="MPD00678.1"/>
    <property type="molecule type" value="Genomic_DNA"/>
</dbReference>
<sequence length="159" mass="18128">MLPRSAAELEGTWNLRQDLQSCLSVIISSDKLLWQSPCDNLHLHTIKRILGEWASSNRPTRREEVVLALLRMGCALPTHMLPHIANTFPPQCSTCNVILSVEHILLHCVRYREERRPLAAHCQSHGLPLTQTTLLGDEHPDVVDRLMIYLTEAKLIREL</sequence>
<name>A0A5B7K5W4_PORTR</name>
<evidence type="ECO:0000313" key="2">
    <source>
        <dbReference type="Proteomes" id="UP000324222"/>
    </source>
</evidence>
<evidence type="ECO:0008006" key="3">
    <source>
        <dbReference type="Google" id="ProtNLM"/>
    </source>
</evidence>
<comment type="caution">
    <text evidence="1">The sequence shown here is derived from an EMBL/GenBank/DDBJ whole genome shotgun (WGS) entry which is preliminary data.</text>
</comment>
<dbReference type="Proteomes" id="UP000324222">
    <property type="component" value="Unassembled WGS sequence"/>
</dbReference>
<proteinExistence type="predicted"/>
<protein>
    <recommendedName>
        <fullName evidence="3">Tick transposon</fullName>
    </recommendedName>
</protein>
<accession>A0A5B7K5W4</accession>
<gene>
    <name evidence="1" type="ORF">E2C01_096166</name>
</gene>
<evidence type="ECO:0000313" key="1">
    <source>
        <dbReference type="EMBL" id="MPD00678.1"/>
    </source>
</evidence>